<keyword evidence="1" id="KW-0812">Transmembrane</keyword>
<reference evidence="4 5" key="1">
    <citation type="submission" date="2019-03" db="EMBL/GenBank/DDBJ databases">
        <authorList>
            <person name="Li J."/>
        </authorList>
    </citation>
    <scope>NUCLEOTIDE SEQUENCE [LARGE SCALE GENOMIC DNA]</scope>
    <source>
        <strain evidence="4 5">3058</strain>
    </source>
</reference>
<accession>A0A4Z1CC53</accession>
<gene>
    <name evidence="4" type="ORF">E4L95_06450</name>
</gene>
<sequence length="501" mass="52505">MSVWTFTLFVYLVLSITAFVLIMSMLILGKRSDERSSYSQDKTPPQPHTADPATARHLSNVNIPAHNGLRLLRPYPLRHTLSRLAAFRSESSGAVVIIAALSMPLVAAGMGLGAETGYHYMQQRKLQHAVDMAAHAGAIRLRAGAEKEQIEAASWQVATQTGFMAEDGTITVHTPPTSGPRAGVPGNVEVILTETHPRYFSAIFVEEPVHLKTRAVASVMPSNSKACVLALSPTAPGAITLSGSTNVSLEGCDVASNSNAGNAFSIGGSAGMTVGCVHTVGEATISTGLKIACPAVNTYAPVVRDPYADIGEPIPEEKCFTGSKDTQIFEPVPSPNGMSLLFCGGLDIKKHVTFKPGLYIIKDGDLSLNANGTVTAGEASINADGATFYLAGNAKLRLNGNGSLNLKAPTTGPYAGILIFASRSQVGVTHEILGNAGSITQGVIYAPSSAIRFTGNSTTTSGCTQIIGNTVEFTGHSTLKSSCETSNAREIQTNVMVQITE</sequence>
<feature type="transmembrane region" description="Helical" evidence="1">
    <location>
        <begin position="6"/>
        <end position="28"/>
    </location>
</feature>
<evidence type="ECO:0000313" key="5">
    <source>
        <dbReference type="Proteomes" id="UP000297972"/>
    </source>
</evidence>
<name>A0A4Z1CC53_9RHOB</name>
<feature type="domain" description="Putative Flp pilus-assembly TadG-like N-terminal" evidence="2">
    <location>
        <begin position="93"/>
        <end position="138"/>
    </location>
</feature>
<dbReference type="RefSeq" id="WP_135816909.1">
    <property type="nucleotide sequence ID" value="NZ_SRPG01000042.1"/>
</dbReference>
<feature type="domain" description="DUF7305" evidence="3">
    <location>
        <begin position="362"/>
        <end position="472"/>
    </location>
</feature>
<comment type="caution">
    <text evidence="4">The sequence shown here is derived from an EMBL/GenBank/DDBJ whole genome shotgun (WGS) entry which is preliminary data.</text>
</comment>
<dbReference type="InterPro" id="IPR055729">
    <property type="entry name" value="DUF7305"/>
</dbReference>
<feature type="transmembrane region" description="Helical" evidence="1">
    <location>
        <begin position="93"/>
        <end position="114"/>
    </location>
</feature>
<organism evidence="4 5">
    <name type="scientific">Paracoccus liaowanqingii</name>
    <dbReference type="NCBI Taxonomy" id="2560053"/>
    <lineage>
        <taxon>Bacteria</taxon>
        <taxon>Pseudomonadati</taxon>
        <taxon>Pseudomonadota</taxon>
        <taxon>Alphaproteobacteria</taxon>
        <taxon>Rhodobacterales</taxon>
        <taxon>Paracoccaceae</taxon>
        <taxon>Paracoccus</taxon>
    </lineage>
</organism>
<dbReference type="Proteomes" id="UP000297972">
    <property type="component" value="Unassembled WGS sequence"/>
</dbReference>
<evidence type="ECO:0000259" key="3">
    <source>
        <dbReference type="Pfam" id="PF23981"/>
    </source>
</evidence>
<dbReference type="InterPro" id="IPR028087">
    <property type="entry name" value="Tad_N"/>
</dbReference>
<dbReference type="AlphaFoldDB" id="A0A4Z1CC53"/>
<dbReference type="EMBL" id="SRPG01000042">
    <property type="protein sequence ID" value="TGN62508.1"/>
    <property type="molecule type" value="Genomic_DNA"/>
</dbReference>
<proteinExistence type="predicted"/>
<evidence type="ECO:0000256" key="1">
    <source>
        <dbReference type="SAM" id="Phobius"/>
    </source>
</evidence>
<protein>
    <submittedName>
        <fullName evidence="4">Uncharacterized protein</fullName>
    </submittedName>
</protein>
<keyword evidence="5" id="KW-1185">Reference proteome</keyword>
<dbReference type="Pfam" id="PF23981">
    <property type="entry name" value="DUF7305"/>
    <property type="match status" value="1"/>
</dbReference>
<dbReference type="OrthoDB" id="7418984at2"/>
<evidence type="ECO:0000313" key="4">
    <source>
        <dbReference type="EMBL" id="TGN62508.1"/>
    </source>
</evidence>
<evidence type="ECO:0000259" key="2">
    <source>
        <dbReference type="Pfam" id="PF13400"/>
    </source>
</evidence>
<keyword evidence="1" id="KW-1133">Transmembrane helix</keyword>
<keyword evidence="1" id="KW-0472">Membrane</keyword>
<dbReference type="Pfam" id="PF13400">
    <property type="entry name" value="Tad"/>
    <property type="match status" value="1"/>
</dbReference>